<dbReference type="AlphaFoldDB" id="A0A2A2H1V6"/>
<dbReference type="Gene3D" id="3.40.50.1980">
    <property type="entry name" value="Nitrogenase molybdenum iron protein domain"/>
    <property type="match status" value="2"/>
</dbReference>
<dbReference type="Pfam" id="PF01497">
    <property type="entry name" value="Peripla_BP_2"/>
    <property type="match status" value="1"/>
</dbReference>
<evidence type="ECO:0000313" key="3">
    <source>
        <dbReference type="Proteomes" id="UP000217784"/>
    </source>
</evidence>
<dbReference type="InterPro" id="IPR050902">
    <property type="entry name" value="ABC_Transporter_SBP"/>
</dbReference>
<proteinExistence type="predicted"/>
<comment type="caution">
    <text evidence="2">The sequence shown here is derived from an EMBL/GenBank/DDBJ whole genome shotgun (WGS) entry which is preliminary data.</text>
</comment>
<gene>
    <name evidence="2" type="ORF">ASJ80_04640</name>
</gene>
<dbReference type="PANTHER" id="PTHR30535:SF34">
    <property type="entry name" value="MOLYBDATE-BINDING PROTEIN MOLA"/>
    <property type="match status" value="1"/>
</dbReference>
<dbReference type="Proteomes" id="UP000217784">
    <property type="component" value="Unassembled WGS sequence"/>
</dbReference>
<name>A0A2A2H1V6_METBR</name>
<organism evidence="2 3">
    <name type="scientific">Methanobacterium bryantii</name>
    <dbReference type="NCBI Taxonomy" id="2161"/>
    <lineage>
        <taxon>Archaea</taxon>
        <taxon>Methanobacteriati</taxon>
        <taxon>Methanobacteriota</taxon>
        <taxon>Methanomada group</taxon>
        <taxon>Methanobacteria</taxon>
        <taxon>Methanobacteriales</taxon>
        <taxon>Methanobacteriaceae</taxon>
        <taxon>Methanobacterium</taxon>
    </lineage>
</organism>
<dbReference type="SUPFAM" id="SSF53807">
    <property type="entry name" value="Helical backbone' metal receptor"/>
    <property type="match status" value="1"/>
</dbReference>
<dbReference type="PANTHER" id="PTHR30535">
    <property type="entry name" value="VITAMIN B12-BINDING PROTEIN"/>
    <property type="match status" value="1"/>
</dbReference>
<dbReference type="CDD" id="cd01147">
    <property type="entry name" value="HemV-2"/>
    <property type="match status" value="1"/>
</dbReference>
<dbReference type="InterPro" id="IPR002491">
    <property type="entry name" value="ABC_transptr_periplasmic_BD"/>
</dbReference>
<dbReference type="OrthoDB" id="24039at2157"/>
<evidence type="ECO:0000259" key="1">
    <source>
        <dbReference type="PROSITE" id="PS50983"/>
    </source>
</evidence>
<protein>
    <submittedName>
        <fullName evidence="2">Iron ABC transporter substrate-binding protein</fullName>
    </submittedName>
</protein>
<dbReference type="Gene3D" id="1.20.58.2180">
    <property type="match status" value="1"/>
</dbReference>
<accession>A0A2A2H1V6</accession>
<evidence type="ECO:0000313" key="2">
    <source>
        <dbReference type="EMBL" id="PAV03294.1"/>
    </source>
</evidence>
<feature type="domain" description="Fe/B12 periplasmic-binding" evidence="1">
    <location>
        <begin position="53"/>
        <end position="328"/>
    </location>
</feature>
<dbReference type="EMBL" id="LMVM01000039">
    <property type="protein sequence ID" value="PAV03294.1"/>
    <property type="molecule type" value="Genomic_DNA"/>
</dbReference>
<dbReference type="RefSeq" id="WP_069584493.1">
    <property type="nucleotide sequence ID" value="NZ_LMVM01000039.1"/>
</dbReference>
<keyword evidence="3" id="KW-1185">Reference proteome</keyword>
<dbReference type="PROSITE" id="PS50983">
    <property type="entry name" value="FE_B12_PBP"/>
    <property type="match status" value="1"/>
</dbReference>
<reference evidence="2 3" key="1">
    <citation type="journal article" date="2017" name="BMC Genomics">
        <title>Genomic analysis of methanogenic archaea reveals a shift towards energy conservation.</title>
        <authorList>
            <person name="Gilmore S.P."/>
            <person name="Henske J.K."/>
            <person name="Sexton J.A."/>
            <person name="Solomon K.V."/>
            <person name="Seppala S."/>
            <person name="Yoo J.I."/>
            <person name="Huyett L.M."/>
            <person name="Pressman A."/>
            <person name="Cogan J.Z."/>
            <person name="Kivenson V."/>
            <person name="Peng X."/>
            <person name="Tan Y."/>
            <person name="Valentine D.L."/>
            <person name="O'Malley M.A."/>
        </authorList>
    </citation>
    <scope>NUCLEOTIDE SEQUENCE [LARGE SCALE GENOMIC DNA]</scope>
    <source>
        <strain evidence="2 3">M.o.H.</strain>
    </source>
</reference>
<sequence length="370" mass="40224">MKNYFILIAALFLITASVGGHYLTENGYLSMGGNTTITDMANRTLTVPSPVNHVLATSPTTTIMVYMLAPEKLLAFNYQTTAEEQAYMPDQYKNLPSAGGWYGSQTADYEQYISMNPDVIFDSVSTSDCGSEDAATVATLNARQKQLGSIPDVGVADTSNVTSFSSSIEFLGKVLGKENEAQKLNEFNSKVQKEVKSVVSGISDGEKVTVYYAKGSTGLQTAPSGSAHTQLIELCGGKNVVSAQAGGEGIVSVSLEQVLKWNPDVIITSDSTFYSNVYKNSSWNEITAVKNKRVYLAPQGPFKWFGQPDGANMIIGIPWTAKILYPDKFKNLDLTGEVKEFYSEFYHYDLSDDEVTKLLKGSGMNSSMIS</sequence>